<dbReference type="AlphaFoldDB" id="A0A843W9M7"/>
<gene>
    <name evidence="3" type="ORF">Taro_037399</name>
</gene>
<sequence>MEASVTASSVIGTLLDLVISKGHGKMALLVSYLWLGATTIVAFFIRLLAGQLFRPRRKEENNEHDSSTSPSARPREPPAKASKPKELEEEEEPHVFQFKFSFQIPEQSIKSRGVPAGEDGGSSMVTSISNYRFISDRGCRGFVEAPQAMTLRIQESYIDYDGSVRSPPETLDKELKSRFGLLTAVSSLDLRGDDIVSNEAIGNSAVALDRVLKSRLSVVKHSPHAKSDGGVSKEMDRELKIRLLSLKPPWGYESEEVGAAVCETQNMHQDNSTAAHVSEESEEIHDIKLLDEADVPGGGQLFVVPAGDYHGFSSDSESESKSDGYSVKDLSLDFDSDELFPEKDVEADVDRASSSGLDVEEDDRVEFEHEPKETQLSDSLDSAGGSKLSEGEDTESQGNINNCEEIKRGTLLNSITFSGIHDEAIDVGDLCAAGHELNQLHKEGTDESRAINYSGHTDEVSSITHVRLDTEHWMAGTMLSKGGQRRVDELGVEESESLESRETKGTELSNSCGSDKESVDLSIENQNMKNSNLFSQVISEGGTAASDSEPKHVTGMDTGDVADAVECSDELERGSEDEQDSAEPQPIENSEELSMGEMEELESLWENDDLLDQLRMHLKRARATGLPTILEESESPKPTEGLEPWKPGAPFQREDPMEGLHKFYKSYRERMRKFDVLNRQKMYAIGESSFLILFILLVTVRSYVQTTRENATSGFELSLFLILVALSMVRPRGFLQLKDPLKSVGTQKPIIPTIASVLSHNFWRRRSGADPSEKFVRELQSDIELVYVGQTCLSWELLRYQYETTRELLGSDPHDGHPYNQVAEEFQQFQVLVERFFENEPFQGPRIPNYAKNRCVFRRLLQVPVVREDCFKDKAEARRRRDDAMTGEQLVYIMEDSIRVFWDFVKSEKDGTPLMLKGLLGAQVELQDPTDSNFMADIQTNLRQKQKKLKDVLRSGNCIVKKFKKPKQGRPSQDDLFFSQVDLKLVSRVLRMTRITTDQLVWCHKKLSKISFVNRKLLREPSFLLFPC</sequence>
<organism evidence="3 4">
    <name type="scientific">Colocasia esculenta</name>
    <name type="common">Wild taro</name>
    <name type="synonym">Arum esculentum</name>
    <dbReference type="NCBI Taxonomy" id="4460"/>
    <lineage>
        <taxon>Eukaryota</taxon>
        <taxon>Viridiplantae</taxon>
        <taxon>Streptophyta</taxon>
        <taxon>Embryophyta</taxon>
        <taxon>Tracheophyta</taxon>
        <taxon>Spermatophyta</taxon>
        <taxon>Magnoliopsida</taxon>
        <taxon>Liliopsida</taxon>
        <taxon>Araceae</taxon>
        <taxon>Aroideae</taxon>
        <taxon>Colocasieae</taxon>
        <taxon>Colocasia</taxon>
    </lineage>
</organism>
<evidence type="ECO:0000313" key="4">
    <source>
        <dbReference type="Proteomes" id="UP000652761"/>
    </source>
</evidence>
<feature type="transmembrane region" description="Helical" evidence="2">
    <location>
        <begin position="710"/>
        <end position="729"/>
    </location>
</feature>
<protein>
    <submittedName>
        <fullName evidence="3">Uncharacterized protein</fullName>
    </submittedName>
</protein>
<evidence type="ECO:0000256" key="2">
    <source>
        <dbReference type="SAM" id="Phobius"/>
    </source>
</evidence>
<dbReference type="OrthoDB" id="772197at2759"/>
<feature type="region of interest" description="Disordered" evidence="1">
    <location>
        <begin position="484"/>
        <end position="517"/>
    </location>
</feature>
<evidence type="ECO:0000256" key="1">
    <source>
        <dbReference type="SAM" id="MobiDB-lite"/>
    </source>
</evidence>
<feature type="compositionally biased region" description="Basic and acidic residues" evidence="1">
    <location>
        <begin position="340"/>
        <end position="351"/>
    </location>
</feature>
<feature type="region of interest" description="Disordered" evidence="1">
    <location>
        <begin position="569"/>
        <end position="592"/>
    </location>
</feature>
<feature type="compositionally biased region" description="Basic and acidic residues" evidence="1">
    <location>
        <begin position="57"/>
        <end position="66"/>
    </location>
</feature>
<dbReference type="InterPro" id="IPR012870">
    <property type="entry name" value="DUF1666"/>
</dbReference>
<name>A0A843W9M7_COLES</name>
<dbReference type="Proteomes" id="UP000652761">
    <property type="component" value="Unassembled WGS sequence"/>
</dbReference>
<reference evidence="3" key="1">
    <citation type="submission" date="2017-07" db="EMBL/GenBank/DDBJ databases">
        <title>Taro Niue Genome Assembly and Annotation.</title>
        <authorList>
            <person name="Atibalentja N."/>
            <person name="Keating K."/>
            <person name="Fields C.J."/>
        </authorList>
    </citation>
    <scope>NUCLEOTIDE SEQUENCE</scope>
    <source>
        <strain evidence="3">Niue_2</strain>
        <tissue evidence="3">Leaf</tissue>
    </source>
</reference>
<feature type="compositionally biased region" description="Basic and acidic residues" evidence="1">
    <location>
        <begin position="73"/>
        <end position="86"/>
    </location>
</feature>
<dbReference type="EMBL" id="NMUH01003250">
    <property type="protein sequence ID" value="MQM04596.1"/>
    <property type="molecule type" value="Genomic_DNA"/>
</dbReference>
<dbReference type="PANTHER" id="PTHR46741:SF2">
    <property type="entry name" value="RIBOSOMAL PROTEIN L34AE"/>
    <property type="match status" value="1"/>
</dbReference>
<keyword evidence="2" id="KW-0812">Transmembrane</keyword>
<feature type="region of interest" description="Disordered" evidence="1">
    <location>
        <begin position="631"/>
        <end position="651"/>
    </location>
</feature>
<feature type="transmembrane region" description="Helical" evidence="2">
    <location>
        <begin position="682"/>
        <end position="704"/>
    </location>
</feature>
<comment type="caution">
    <text evidence="3">The sequence shown here is derived from an EMBL/GenBank/DDBJ whole genome shotgun (WGS) entry which is preliminary data.</text>
</comment>
<accession>A0A843W9M7</accession>
<feature type="region of interest" description="Disordered" evidence="1">
    <location>
        <begin position="57"/>
        <end position="88"/>
    </location>
</feature>
<keyword evidence="2" id="KW-1133">Transmembrane helix</keyword>
<feature type="transmembrane region" description="Helical" evidence="2">
    <location>
        <begin position="30"/>
        <end position="49"/>
    </location>
</feature>
<keyword evidence="2" id="KW-0472">Membrane</keyword>
<feature type="region of interest" description="Disordered" evidence="1">
    <location>
        <begin position="339"/>
        <end position="402"/>
    </location>
</feature>
<proteinExistence type="predicted"/>
<keyword evidence="4" id="KW-1185">Reference proteome</keyword>
<feature type="compositionally biased region" description="Basic and acidic residues" evidence="1">
    <location>
        <begin position="366"/>
        <end position="375"/>
    </location>
</feature>
<dbReference type="Pfam" id="PF07891">
    <property type="entry name" value="DUF1666"/>
    <property type="match status" value="1"/>
</dbReference>
<evidence type="ECO:0000313" key="3">
    <source>
        <dbReference type="EMBL" id="MQM04596.1"/>
    </source>
</evidence>
<dbReference type="PANTHER" id="PTHR46741">
    <property type="entry name" value="OS09G0413600 PROTEIN"/>
    <property type="match status" value="1"/>
</dbReference>